<gene>
    <name evidence="3" type="ORF">TJEJU_1457</name>
</gene>
<name>A0A238U9E7_9FLAO</name>
<dbReference type="PANTHER" id="PTHR46558:SF11">
    <property type="entry name" value="HTH-TYPE TRANSCRIPTIONAL REGULATOR XRE"/>
    <property type="match status" value="1"/>
</dbReference>
<dbReference type="Gene3D" id="2.10.109.10">
    <property type="entry name" value="Umud Fragment, subunit A"/>
    <property type="match status" value="1"/>
</dbReference>
<evidence type="ECO:0000313" key="4">
    <source>
        <dbReference type="Proteomes" id="UP000215214"/>
    </source>
</evidence>
<dbReference type="CDD" id="cd00093">
    <property type="entry name" value="HTH_XRE"/>
    <property type="match status" value="1"/>
</dbReference>
<dbReference type="Proteomes" id="UP000215214">
    <property type="component" value="Chromosome TJEJU"/>
</dbReference>
<dbReference type="SMART" id="SM00530">
    <property type="entry name" value="HTH_XRE"/>
    <property type="match status" value="1"/>
</dbReference>
<feature type="domain" description="HTH cro/C1-type" evidence="2">
    <location>
        <begin position="8"/>
        <end position="62"/>
    </location>
</feature>
<dbReference type="PANTHER" id="PTHR46558">
    <property type="entry name" value="TRACRIPTIONAL REGULATORY PROTEIN-RELATED-RELATED"/>
    <property type="match status" value="1"/>
</dbReference>
<dbReference type="RefSeq" id="WP_095070748.1">
    <property type="nucleotide sequence ID" value="NZ_LT899436.1"/>
</dbReference>
<evidence type="ECO:0000313" key="3">
    <source>
        <dbReference type="EMBL" id="SNR15188.1"/>
    </source>
</evidence>
<proteinExistence type="predicted"/>
<dbReference type="InterPro" id="IPR001387">
    <property type="entry name" value="Cro/C1-type_HTH"/>
</dbReference>
<sequence>MSFFGRNIKKIRGVKGLSQKSFAELFDLKRPTLGAYEEGRSEPKIETIIKIANYFSISIDSMLTSDLTVNELLRFKEDLILDDSVYTKESFVNIPYVSEKNIESYCKHYNNPSFLNDLSIISIPVEIGKTFRAFTVTNLEMTDHDKGLYPKDIVIAEKVKEEDFESYGNGEVVIAVLEKEIILRKIYFISDKVVFKAEHKNIDEKIFSKTDIKELWQAKYTFIKRLPEIGDEVENKLLFLEKELLKLKNRG</sequence>
<dbReference type="OrthoDB" id="3831186at2"/>
<dbReference type="PROSITE" id="PS50943">
    <property type="entry name" value="HTH_CROC1"/>
    <property type="match status" value="1"/>
</dbReference>
<dbReference type="InterPro" id="IPR010982">
    <property type="entry name" value="Lambda_DNA-bd_dom_sf"/>
</dbReference>
<dbReference type="KEGG" id="tje:TJEJU_1457"/>
<dbReference type="SUPFAM" id="SSF47413">
    <property type="entry name" value="lambda repressor-like DNA-binding domains"/>
    <property type="match status" value="1"/>
</dbReference>
<dbReference type="EMBL" id="LT899436">
    <property type="protein sequence ID" value="SNR15188.1"/>
    <property type="molecule type" value="Genomic_DNA"/>
</dbReference>
<accession>A0A238U9E7</accession>
<evidence type="ECO:0000259" key="2">
    <source>
        <dbReference type="PROSITE" id="PS50943"/>
    </source>
</evidence>
<dbReference type="AlphaFoldDB" id="A0A238U9E7"/>
<protein>
    <recommendedName>
        <fullName evidence="2">HTH cro/C1-type domain-containing protein</fullName>
    </recommendedName>
</protein>
<keyword evidence="1" id="KW-0238">DNA-binding</keyword>
<dbReference type="Gene3D" id="1.10.260.40">
    <property type="entry name" value="lambda repressor-like DNA-binding domains"/>
    <property type="match status" value="1"/>
</dbReference>
<dbReference type="GO" id="GO:0003677">
    <property type="term" value="F:DNA binding"/>
    <property type="evidence" value="ECO:0007669"/>
    <property type="project" value="UniProtKB-KW"/>
</dbReference>
<dbReference type="Pfam" id="PF01381">
    <property type="entry name" value="HTH_3"/>
    <property type="match status" value="1"/>
</dbReference>
<keyword evidence="4" id="KW-1185">Reference proteome</keyword>
<reference evidence="3 4" key="1">
    <citation type="submission" date="2017-07" db="EMBL/GenBank/DDBJ databases">
        <authorList>
            <person name="Sun Z.S."/>
            <person name="Albrecht U."/>
            <person name="Echele G."/>
            <person name="Lee C.C."/>
        </authorList>
    </citation>
    <scope>NUCLEOTIDE SEQUENCE [LARGE SCALE GENOMIC DNA]</scope>
    <source>
        <strain evidence="4">type strain: KCTC 22618</strain>
    </source>
</reference>
<evidence type="ECO:0000256" key="1">
    <source>
        <dbReference type="ARBA" id="ARBA00023125"/>
    </source>
</evidence>
<organism evidence="3 4">
    <name type="scientific">Tenacibaculum jejuense</name>
    <dbReference type="NCBI Taxonomy" id="584609"/>
    <lineage>
        <taxon>Bacteria</taxon>
        <taxon>Pseudomonadati</taxon>
        <taxon>Bacteroidota</taxon>
        <taxon>Flavobacteriia</taxon>
        <taxon>Flavobacteriales</taxon>
        <taxon>Flavobacteriaceae</taxon>
        <taxon>Tenacibaculum</taxon>
    </lineage>
</organism>